<feature type="region of interest" description="Disordered" evidence="11">
    <location>
        <begin position="348"/>
        <end position="398"/>
    </location>
</feature>
<dbReference type="Pfam" id="PF06102">
    <property type="entry name" value="RRP36"/>
    <property type="match status" value="1"/>
</dbReference>
<dbReference type="AlphaFoldDB" id="A0A0C3P0T7"/>
<evidence type="ECO:0000256" key="2">
    <source>
        <dbReference type="ARBA" id="ARBA00009418"/>
    </source>
</evidence>
<keyword evidence="6 9" id="KW-0539">Nucleus</keyword>
<keyword evidence="7 9" id="KW-0687">Ribonucleoprotein</keyword>
<feature type="compositionally biased region" description="Acidic residues" evidence="11">
    <location>
        <begin position="91"/>
        <end position="110"/>
    </location>
</feature>
<evidence type="ECO:0000256" key="1">
    <source>
        <dbReference type="ARBA" id="ARBA00004604"/>
    </source>
</evidence>
<evidence type="ECO:0000256" key="5">
    <source>
        <dbReference type="ARBA" id="ARBA00023054"/>
    </source>
</evidence>
<dbReference type="GO" id="GO:0000462">
    <property type="term" value="P:maturation of SSU-rRNA from tricistronic rRNA transcript (SSU-rRNA, 5.8S rRNA, LSU-rRNA)"/>
    <property type="evidence" value="ECO:0007669"/>
    <property type="project" value="TreeGrafter"/>
</dbReference>
<feature type="compositionally biased region" description="Basic and acidic residues" evidence="11">
    <location>
        <begin position="171"/>
        <end position="190"/>
    </location>
</feature>
<keyword evidence="4 9" id="KW-0698">rRNA processing</keyword>
<dbReference type="PANTHER" id="PTHR21738">
    <property type="entry name" value="RIBOSOMAL RNA PROCESSING PROTEIN 36 HOMOLOG"/>
    <property type="match status" value="1"/>
</dbReference>
<feature type="compositionally biased region" description="Basic residues" evidence="11">
    <location>
        <begin position="361"/>
        <end position="374"/>
    </location>
</feature>
<dbReference type="GO" id="GO:0030686">
    <property type="term" value="C:90S preribosome"/>
    <property type="evidence" value="ECO:0007669"/>
    <property type="project" value="TreeGrafter"/>
</dbReference>
<accession>A0A0C3P0T7</accession>
<organism evidence="12 13">
    <name type="scientific">Phlebiopsis gigantea (strain 11061_1 CR5-6)</name>
    <name type="common">White-rot fungus</name>
    <name type="synonym">Peniophora gigantea</name>
    <dbReference type="NCBI Taxonomy" id="745531"/>
    <lineage>
        <taxon>Eukaryota</taxon>
        <taxon>Fungi</taxon>
        <taxon>Dikarya</taxon>
        <taxon>Basidiomycota</taxon>
        <taxon>Agaricomycotina</taxon>
        <taxon>Agaricomycetes</taxon>
        <taxon>Polyporales</taxon>
        <taxon>Phanerochaetaceae</taxon>
        <taxon>Phlebiopsis</taxon>
    </lineage>
</organism>
<dbReference type="EMBL" id="KN840446">
    <property type="protein sequence ID" value="KIP11364.1"/>
    <property type="molecule type" value="Genomic_DNA"/>
</dbReference>
<evidence type="ECO:0000256" key="7">
    <source>
        <dbReference type="ARBA" id="ARBA00023274"/>
    </source>
</evidence>
<comment type="subunit">
    <text evidence="9">Associates with 90S and pre-40S pre-ribosomal particles.</text>
</comment>
<name>A0A0C3P0T7_PHLG1</name>
<feature type="compositionally biased region" description="Polar residues" evidence="11">
    <location>
        <begin position="136"/>
        <end position="146"/>
    </location>
</feature>
<feature type="compositionally biased region" description="Acidic residues" evidence="11">
    <location>
        <begin position="150"/>
        <end position="170"/>
    </location>
</feature>
<dbReference type="OrthoDB" id="448446at2759"/>
<dbReference type="HOGENOM" id="CLU_048802_1_0_1"/>
<keyword evidence="13" id="KW-1185">Reference proteome</keyword>
<dbReference type="STRING" id="745531.A0A0C3P0T7"/>
<sequence>MPRRPRPASRPPPQHNEHPSKRAPPAAPVASSRKALPDPRSRPVYPDSTSDQESEHDRREDPDDESDDDDEDEGEFDEDIDADAPRAAQYVDEDELDEEEESESESDEDGAVAGPSHIKSLRNDLSSLPLGALRKAQQSLSRSKVLSDSEHDDEGDDFMAEADSGSEPEELDVKDKQREVIAKAKKEIAKRPHKHAPMEMTSKRPVPRKKANIEDKKPVPRDPRFLHITGEFSADRFRSQYGFLSDMHAQEMKTLRDNLKRARKMLISSPRDLRAEREQEVQRLERAVKRAESLVNRDKREKVEASALARVRQDEKEKRKQGKGAWYMKDADKKDLLVKAKFEALAESGGRSAVRKAIEKKQKKVGQKEKKRRPYVPGEQRQGGRPQESRPHKRQRFS</sequence>
<feature type="region of interest" description="Disordered" evidence="11">
    <location>
        <begin position="135"/>
        <end position="224"/>
    </location>
</feature>
<comment type="subcellular location">
    <subcellularLocation>
        <location evidence="1 9">Nucleus</location>
        <location evidence="1 9">Nucleolus</location>
    </subcellularLocation>
</comment>
<evidence type="ECO:0000256" key="9">
    <source>
        <dbReference type="RuleBase" id="RU368027"/>
    </source>
</evidence>
<evidence type="ECO:0000256" key="6">
    <source>
        <dbReference type="ARBA" id="ARBA00023242"/>
    </source>
</evidence>
<evidence type="ECO:0000256" key="4">
    <source>
        <dbReference type="ARBA" id="ARBA00022552"/>
    </source>
</evidence>
<feature type="region of interest" description="Disordered" evidence="11">
    <location>
        <begin position="310"/>
        <end position="330"/>
    </location>
</feature>
<proteinExistence type="inferred from homology"/>
<evidence type="ECO:0000256" key="3">
    <source>
        <dbReference type="ARBA" id="ARBA00022517"/>
    </source>
</evidence>
<comment type="similarity">
    <text evidence="2 9">Belongs to the RRP36 family.</text>
</comment>
<keyword evidence="5 10" id="KW-0175">Coiled coil</keyword>
<evidence type="ECO:0000256" key="8">
    <source>
        <dbReference type="ARBA" id="ARBA00025053"/>
    </source>
</evidence>
<dbReference type="PANTHER" id="PTHR21738:SF0">
    <property type="entry name" value="RIBOSOMAL RNA PROCESSING PROTEIN 36 HOMOLOG"/>
    <property type="match status" value="1"/>
</dbReference>
<evidence type="ECO:0000313" key="13">
    <source>
        <dbReference type="Proteomes" id="UP000053257"/>
    </source>
</evidence>
<comment type="function">
    <text evidence="8 9">Component of the 90S pre-ribosome involved in the maturation of rRNAs. Required for early cleavages of the pre-RNAs in the 40S ribosomal subunit maturation pathway.</text>
</comment>
<evidence type="ECO:0000256" key="11">
    <source>
        <dbReference type="SAM" id="MobiDB-lite"/>
    </source>
</evidence>
<feature type="compositionally biased region" description="Acidic residues" evidence="11">
    <location>
        <begin position="62"/>
        <end position="82"/>
    </location>
</feature>
<keyword evidence="3 9" id="KW-0690">Ribosome biogenesis</keyword>
<feature type="coiled-coil region" evidence="10">
    <location>
        <begin position="245"/>
        <end position="301"/>
    </location>
</feature>
<dbReference type="GO" id="GO:0005730">
    <property type="term" value="C:nucleolus"/>
    <property type="evidence" value="ECO:0007669"/>
    <property type="project" value="UniProtKB-SubCell"/>
</dbReference>
<evidence type="ECO:0000256" key="10">
    <source>
        <dbReference type="SAM" id="Coils"/>
    </source>
</evidence>
<feature type="region of interest" description="Disordered" evidence="11">
    <location>
        <begin position="1"/>
        <end position="123"/>
    </location>
</feature>
<gene>
    <name evidence="12" type="ORF">PHLGIDRAFT_124780</name>
</gene>
<feature type="compositionally biased region" description="Basic and acidic residues" evidence="11">
    <location>
        <begin position="211"/>
        <end position="224"/>
    </location>
</feature>
<protein>
    <recommendedName>
        <fullName evidence="9">rRNA biogenesis protein RRP36</fullName>
    </recommendedName>
</protein>
<reference evidence="12 13" key="1">
    <citation type="journal article" date="2014" name="PLoS Genet.">
        <title>Analysis of the Phlebiopsis gigantea genome, transcriptome and secretome provides insight into its pioneer colonization strategies of wood.</title>
        <authorList>
            <person name="Hori C."/>
            <person name="Ishida T."/>
            <person name="Igarashi K."/>
            <person name="Samejima M."/>
            <person name="Suzuki H."/>
            <person name="Master E."/>
            <person name="Ferreira P."/>
            <person name="Ruiz-Duenas F.J."/>
            <person name="Held B."/>
            <person name="Canessa P."/>
            <person name="Larrondo L.F."/>
            <person name="Schmoll M."/>
            <person name="Druzhinina I.S."/>
            <person name="Kubicek C.P."/>
            <person name="Gaskell J.A."/>
            <person name="Kersten P."/>
            <person name="St John F."/>
            <person name="Glasner J."/>
            <person name="Sabat G."/>
            <person name="Splinter BonDurant S."/>
            <person name="Syed K."/>
            <person name="Yadav J."/>
            <person name="Mgbeahuruike A.C."/>
            <person name="Kovalchuk A."/>
            <person name="Asiegbu F.O."/>
            <person name="Lackner G."/>
            <person name="Hoffmeister D."/>
            <person name="Rencoret J."/>
            <person name="Gutierrez A."/>
            <person name="Sun H."/>
            <person name="Lindquist E."/>
            <person name="Barry K."/>
            <person name="Riley R."/>
            <person name="Grigoriev I.V."/>
            <person name="Henrissat B."/>
            <person name="Kues U."/>
            <person name="Berka R.M."/>
            <person name="Martinez A.T."/>
            <person name="Covert S.F."/>
            <person name="Blanchette R.A."/>
            <person name="Cullen D."/>
        </authorList>
    </citation>
    <scope>NUCLEOTIDE SEQUENCE [LARGE SCALE GENOMIC DNA]</scope>
    <source>
        <strain evidence="12 13">11061_1 CR5-6</strain>
    </source>
</reference>
<dbReference type="InterPro" id="IPR009292">
    <property type="entry name" value="RRP36"/>
</dbReference>
<dbReference type="Proteomes" id="UP000053257">
    <property type="component" value="Unassembled WGS sequence"/>
</dbReference>
<evidence type="ECO:0000313" key="12">
    <source>
        <dbReference type="EMBL" id="KIP11364.1"/>
    </source>
</evidence>